<dbReference type="AlphaFoldDB" id="A0A443QWU8"/>
<dbReference type="EMBL" id="NCKU01003440">
    <property type="protein sequence ID" value="RWS07510.1"/>
    <property type="molecule type" value="Genomic_DNA"/>
</dbReference>
<keyword evidence="3" id="KW-1185">Reference proteome</keyword>
<sequence>MSLVAYSDDDCSEDECEESVENEQSKSEQKSSLKTLPTPKARMTPSLNDFILRKDLKGSVKIAIPDLPDFEEEVDENEEQKQKRQRLHQSSSGSGLLSLLPSPGSNKKDKQLTLIPQSVSKTKPKPIQTFPKKPIKLVQSVEDDDDIVGEDNSDFFSLTSEVKAESRVNEKSLASFSLSEENEKEEISEASSVDIAPTLPEISAPDTSLYSTHVTETHSHTINHTDVNDPSFKRLIAQKFGEEPPEAIKVIDVNASQFINQNRDYLKTISQEKPEEFTGIVPSSTAKRKHQITYLAYQAKQRELQLKNEWATSKLTKSQTRAKYGF</sequence>
<dbReference type="Proteomes" id="UP000285301">
    <property type="component" value="Unassembled WGS sequence"/>
</dbReference>
<dbReference type="OrthoDB" id="206969at2759"/>
<accession>A0A443QWU8</accession>
<evidence type="ECO:0000313" key="3">
    <source>
        <dbReference type="Proteomes" id="UP000285301"/>
    </source>
</evidence>
<protein>
    <submittedName>
        <fullName evidence="2">Proline-rich protein PRCC-like protein</fullName>
    </submittedName>
</protein>
<evidence type="ECO:0000313" key="2">
    <source>
        <dbReference type="EMBL" id="RWS07510.1"/>
    </source>
</evidence>
<feature type="region of interest" description="Disordered" evidence="1">
    <location>
        <begin position="1"/>
        <end position="47"/>
    </location>
</feature>
<evidence type="ECO:0000256" key="1">
    <source>
        <dbReference type="SAM" id="MobiDB-lite"/>
    </source>
</evidence>
<feature type="compositionally biased region" description="Acidic residues" evidence="1">
    <location>
        <begin position="68"/>
        <end position="78"/>
    </location>
</feature>
<dbReference type="GO" id="GO:0005634">
    <property type="term" value="C:nucleus"/>
    <property type="evidence" value="ECO:0007669"/>
    <property type="project" value="TreeGrafter"/>
</dbReference>
<reference evidence="2 3" key="1">
    <citation type="journal article" date="2018" name="Gigascience">
        <title>Genomes of trombidid mites reveal novel predicted allergens and laterally-transferred genes associated with secondary metabolism.</title>
        <authorList>
            <person name="Dong X."/>
            <person name="Chaisiri K."/>
            <person name="Xia D."/>
            <person name="Armstrong S.D."/>
            <person name="Fang Y."/>
            <person name="Donnelly M.J."/>
            <person name="Kadowaki T."/>
            <person name="McGarry J.W."/>
            <person name="Darby A.C."/>
            <person name="Makepeace B.L."/>
        </authorList>
    </citation>
    <scope>NUCLEOTIDE SEQUENCE [LARGE SCALE GENOMIC DNA]</scope>
    <source>
        <strain evidence="2">UoL-WK</strain>
    </source>
</reference>
<dbReference type="STRING" id="1965070.A0A443QWU8"/>
<name>A0A443QWU8_9ACAR</name>
<dbReference type="PANTHER" id="PTHR13621">
    <property type="entry name" value="PROLINE-RICH PROTEIN PRCC"/>
    <property type="match status" value="1"/>
</dbReference>
<dbReference type="Pfam" id="PF10253">
    <property type="entry name" value="PRCC"/>
    <property type="match status" value="1"/>
</dbReference>
<organism evidence="2 3">
    <name type="scientific">Dinothrombium tinctorium</name>
    <dbReference type="NCBI Taxonomy" id="1965070"/>
    <lineage>
        <taxon>Eukaryota</taxon>
        <taxon>Metazoa</taxon>
        <taxon>Ecdysozoa</taxon>
        <taxon>Arthropoda</taxon>
        <taxon>Chelicerata</taxon>
        <taxon>Arachnida</taxon>
        <taxon>Acari</taxon>
        <taxon>Acariformes</taxon>
        <taxon>Trombidiformes</taxon>
        <taxon>Prostigmata</taxon>
        <taxon>Anystina</taxon>
        <taxon>Parasitengona</taxon>
        <taxon>Trombidioidea</taxon>
        <taxon>Trombidiidae</taxon>
        <taxon>Dinothrombium</taxon>
    </lineage>
</organism>
<dbReference type="InterPro" id="IPR018800">
    <property type="entry name" value="PRCC"/>
</dbReference>
<dbReference type="PANTHER" id="PTHR13621:SF2">
    <property type="entry name" value="PROLINE-RICH PROTEIN PRCC"/>
    <property type="match status" value="1"/>
</dbReference>
<feature type="compositionally biased region" description="Low complexity" evidence="1">
    <location>
        <begin position="90"/>
        <end position="105"/>
    </location>
</feature>
<comment type="caution">
    <text evidence="2">The sequence shown here is derived from an EMBL/GenBank/DDBJ whole genome shotgun (WGS) entry which is preliminary data.</text>
</comment>
<gene>
    <name evidence="2" type="ORF">B4U79_02695</name>
</gene>
<feature type="region of interest" description="Disordered" evidence="1">
    <location>
        <begin position="65"/>
        <end position="131"/>
    </location>
</feature>
<feature type="compositionally biased region" description="Acidic residues" evidence="1">
    <location>
        <begin position="7"/>
        <end position="21"/>
    </location>
</feature>
<feature type="region of interest" description="Disordered" evidence="1">
    <location>
        <begin position="169"/>
        <end position="191"/>
    </location>
</feature>
<proteinExistence type="predicted"/>